<proteinExistence type="predicted"/>
<reference evidence="1" key="1">
    <citation type="submission" date="2018-05" db="EMBL/GenBank/DDBJ databases">
        <authorList>
            <person name="Lanie J.A."/>
            <person name="Ng W.-L."/>
            <person name="Kazmierczak K.M."/>
            <person name="Andrzejewski T.M."/>
            <person name="Davidsen T.M."/>
            <person name="Wayne K.J."/>
            <person name="Tettelin H."/>
            <person name="Glass J.I."/>
            <person name="Rusch D."/>
            <person name="Podicherti R."/>
            <person name="Tsui H.-C.T."/>
            <person name="Winkler M.E."/>
        </authorList>
    </citation>
    <scope>NUCLEOTIDE SEQUENCE</scope>
</reference>
<accession>A0A381S5S9</accession>
<dbReference type="AlphaFoldDB" id="A0A381S5S9"/>
<evidence type="ECO:0000313" key="1">
    <source>
        <dbReference type="EMBL" id="SUZ96503.1"/>
    </source>
</evidence>
<organism evidence="1">
    <name type="scientific">marine metagenome</name>
    <dbReference type="NCBI Taxonomy" id="408172"/>
    <lineage>
        <taxon>unclassified sequences</taxon>
        <taxon>metagenomes</taxon>
        <taxon>ecological metagenomes</taxon>
    </lineage>
</organism>
<dbReference type="EMBL" id="UINC01002421">
    <property type="protein sequence ID" value="SUZ96503.1"/>
    <property type="molecule type" value="Genomic_DNA"/>
</dbReference>
<gene>
    <name evidence="1" type="ORF">METZ01_LOCUS49357</name>
</gene>
<sequence>MGIYIIALTEFGEKDLRIKYITHLGVKILAWITIQVDNWAISKFKNRNIIDFIL</sequence>
<protein>
    <submittedName>
        <fullName evidence="1">Uncharacterized protein</fullName>
    </submittedName>
</protein>
<name>A0A381S5S9_9ZZZZ</name>